<feature type="transmembrane region" description="Helical" evidence="1">
    <location>
        <begin position="146"/>
        <end position="162"/>
    </location>
</feature>
<evidence type="ECO:0000313" key="2">
    <source>
        <dbReference type="EMBL" id="SFH93074.1"/>
    </source>
</evidence>
<gene>
    <name evidence="2" type="ORF">SAMN05443292_0835</name>
</gene>
<dbReference type="EMBL" id="FOQT01000001">
    <property type="protein sequence ID" value="SFH93074.1"/>
    <property type="molecule type" value="Genomic_DNA"/>
</dbReference>
<keyword evidence="1" id="KW-1133">Transmembrane helix</keyword>
<proteinExistence type="predicted"/>
<dbReference type="InterPro" id="IPR009898">
    <property type="entry name" value="DUF1440"/>
</dbReference>
<keyword evidence="1" id="KW-0812">Transmembrane</keyword>
<organism evidence="2 3">
    <name type="scientific">Halpernia frigidisoli</name>
    <dbReference type="NCBI Taxonomy" id="1125876"/>
    <lineage>
        <taxon>Bacteria</taxon>
        <taxon>Pseudomonadati</taxon>
        <taxon>Bacteroidota</taxon>
        <taxon>Flavobacteriia</taxon>
        <taxon>Flavobacteriales</taxon>
        <taxon>Weeksellaceae</taxon>
        <taxon>Chryseobacterium group</taxon>
        <taxon>Halpernia</taxon>
    </lineage>
</organism>
<evidence type="ECO:0000256" key="1">
    <source>
        <dbReference type="SAM" id="Phobius"/>
    </source>
</evidence>
<dbReference type="STRING" id="1125876.SAMN05443292_0835"/>
<accession>A0A1I3E269</accession>
<keyword evidence="3" id="KW-1185">Reference proteome</keyword>
<evidence type="ECO:0000313" key="3">
    <source>
        <dbReference type="Proteomes" id="UP000198931"/>
    </source>
</evidence>
<sequence>MKTQKIILVGIATGLFASWLKSLSEPPLEKLGLKYFPATEEELNLKGADLINHPENMPPAVLAKKNYQFFKSKPLSDKEAIKFLPFIHYTLGIAIGISYIFARNKDKKVAILGGIPAGAVIFAATHGSIIPALGLQDNLRKMPKSWWVWEFGSHLLFGFFVEQSTKIFKKII</sequence>
<feature type="transmembrane region" description="Helical" evidence="1">
    <location>
        <begin position="109"/>
        <end position="134"/>
    </location>
</feature>
<name>A0A1I3E269_9FLAO</name>
<dbReference type="RefSeq" id="WP_143093349.1">
    <property type="nucleotide sequence ID" value="NZ_FOQT01000001.1"/>
</dbReference>
<protein>
    <submittedName>
        <fullName evidence="2">Uncharacterized membrane protein YagU, involved in acid resistance, DUF1440 family</fullName>
    </submittedName>
</protein>
<feature type="transmembrane region" description="Helical" evidence="1">
    <location>
        <begin position="83"/>
        <end position="102"/>
    </location>
</feature>
<keyword evidence="1" id="KW-0472">Membrane</keyword>
<dbReference type="AlphaFoldDB" id="A0A1I3E269"/>
<dbReference type="OrthoDB" id="1253601at2"/>
<dbReference type="Pfam" id="PF07274">
    <property type="entry name" value="DUF1440"/>
    <property type="match status" value="1"/>
</dbReference>
<reference evidence="2 3" key="1">
    <citation type="submission" date="2016-10" db="EMBL/GenBank/DDBJ databases">
        <authorList>
            <person name="de Groot N.N."/>
        </authorList>
    </citation>
    <scope>NUCLEOTIDE SEQUENCE [LARGE SCALE GENOMIC DNA]</scope>
    <source>
        <strain evidence="2 3">DSM 26000</strain>
    </source>
</reference>
<dbReference type="Proteomes" id="UP000198931">
    <property type="component" value="Unassembled WGS sequence"/>
</dbReference>